<dbReference type="eggNOG" id="COG2927">
    <property type="taxonomic scope" value="Bacteria"/>
</dbReference>
<reference evidence="1" key="1">
    <citation type="submission" date="2006-04" db="EMBL/GenBank/DDBJ databases">
        <authorList>
            <person name="Seshadri R."/>
            <person name="Federici B.A."/>
        </authorList>
    </citation>
    <scope>NUCLEOTIDE SEQUENCE [LARGE SCALE GENOMIC DNA]</scope>
</reference>
<dbReference type="SUPFAM" id="SSF102400">
    <property type="entry name" value="DNA polymerase III chi subunit"/>
    <property type="match status" value="1"/>
</dbReference>
<dbReference type="Proteomes" id="UP000054075">
    <property type="component" value="Unassembled WGS sequence"/>
</dbReference>
<keyword evidence="2" id="KW-1185">Reference proteome</keyword>
<dbReference type="GO" id="GO:0003677">
    <property type="term" value="F:DNA binding"/>
    <property type="evidence" value="ECO:0007669"/>
    <property type="project" value="InterPro"/>
</dbReference>
<dbReference type="GO" id="GO:0003887">
    <property type="term" value="F:DNA-directed DNA polymerase activity"/>
    <property type="evidence" value="ECO:0007669"/>
    <property type="project" value="InterPro"/>
</dbReference>
<accession>A8PP43</accession>
<protein>
    <submittedName>
        <fullName evidence="1">DNA polymerase III, chi subunit</fullName>
    </submittedName>
</protein>
<dbReference type="PANTHER" id="PTHR38767">
    <property type="entry name" value="DNA POLYMERASE III SUBUNIT CHI"/>
    <property type="match status" value="1"/>
</dbReference>
<dbReference type="EMBL" id="AAQJ02000001">
    <property type="protein sequence ID" value="EDP45907.1"/>
    <property type="molecule type" value="Genomic_DNA"/>
</dbReference>
<gene>
    <name evidence="1" type="ORF">RICGR_1197</name>
</gene>
<dbReference type="Gene3D" id="3.40.50.10110">
    <property type="entry name" value="DNA polymerase III subunit chi"/>
    <property type="match status" value="1"/>
</dbReference>
<dbReference type="GO" id="GO:0006260">
    <property type="term" value="P:DNA replication"/>
    <property type="evidence" value="ECO:0007669"/>
    <property type="project" value="InterPro"/>
</dbReference>
<reference evidence="1" key="2">
    <citation type="submission" date="2007-10" db="EMBL/GenBank/DDBJ databases">
        <authorList>
            <person name="Myers G.S."/>
        </authorList>
    </citation>
    <scope>NUCLEOTIDE SEQUENCE [LARGE SCALE GENOMIC DNA]</scope>
</reference>
<dbReference type="OrthoDB" id="5297568at2"/>
<dbReference type="PANTHER" id="PTHR38767:SF1">
    <property type="entry name" value="DNA POLYMERASE III SUBUNIT CHI"/>
    <property type="match status" value="1"/>
</dbReference>
<sequence length="146" mass="17534">MFTTTIDFYLLNTVFQEDRYRFSCRLIDKAFLQHKKIFIQVNTAEEGQRFDELLWTFRDISFIPHRYLEVDSSIDPLLTVHIAVNKPVELHADILLNLSTRVPDYFSTFSRIIEVVSEENENKNQSRQKYKFYKTQQCHLMTHHIN</sequence>
<dbReference type="RefSeq" id="WP_006034895.1">
    <property type="nucleotide sequence ID" value="NZ_AAQJ02000001.1"/>
</dbReference>
<evidence type="ECO:0000313" key="2">
    <source>
        <dbReference type="Proteomes" id="UP000054075"/>
    </source>
</evidence>
<dbReference type="STRING" id="59196.RICGR_1197"/>
<organism evidence="1 2">
    <name type="scientific">Rickettsiella grylli</name>
    <dbReference type="NCBI Taxonomy" id="59196"/>
    <lineage>
        <taxon>Bacteria</taxon>
        <taxon>Pseudomonadati</taxon>
        <taxon>Pseudomonadota</taxon>
        <taxon>Gammaproteobacteria</taxon>
        <taxon>Legionellales</taxon>
        <taxon>Coxiellaceae</taxon>
        <taxon>Rickettsiella</taxon>
    </lineage>
</organism>
<dbReference type="InterPro" id="IPR007459">
    <property type="entry name" value="DNA_pol3_chi"/>
</dbReference>
<comment type="caution">
    <text evidence="1">The sequence shown here is derived from an EMBL/GenBank/DDBJ whole genome shotgun (WGS) entry which is preliminary data.</text>
</comment>
<dbReference type="GO" id="GO:0032298">
    <property type="term" value="P:positive regulation of DNA-templated DNA replication initiation"/>
    <property type="evidence" value="ECO:0007669"/>
    <property type="project" value="TreeGrafter"/>
</dbReference>
<dbReference type="AlphaFoldDB" id="A8PP43"/>
<proteinExistence type="predicted"/>
<evidence type="ECO:0000313" key="1">
    <source>
        <dbReference type="EMBL" id="EDP45907.1"/>
    </source>
</evidence>
<dbReference type="Pfam" id="PF04364">
    <property type="entry name" value="DNA_pol3_chi"/>
    <property type="match status" value="1"/>
</dbReference>
<name>A8PP43_9COXI</name>
<dbReference type="InterPro" id="IPR036768">
    <property type="entry name" value="PolIII_chi_sf"/>
</dbReference>